<evidence type="ECO:0000256" key="2">
    <source>
        <dbReference type="ARBA" id="ARBA00022448"/>
    </source>
</evidence>
<feature type="transmembrane region" description="Helical" evidence="8">
    <location>
        <begin position="162"/>
        <end position="180"/>
    </location>
</feature>
<evidence type="ECO:0000313" key="11">
    <source>
        <dbReference type="Proteomes" id="UP000311382"/>
    </source>
</evidence>
<accession>A0A5C5G6H9</accession>
<keyword evidence="3 8" id="KW-0812">Transmembrane</keyword>
<dbReference type="Gene3D" id="1.20.1740.10">
    <property type="entry name" value="Amino acid/polyamine transporter I"/>
    <property type="match status" value="1"/>
</dbReference>
<feature type="transmembrane region" description="Helical" evidence="8">
    <location>
        <begin position="192"/>
        <end position="213"/>
    </location>
</feature>
<feature type="transmembrane region" description="Helical" evidence="8">
    <location>
        <begin position="498"/>
        <end position="514"/>
    </location>
</feature>
<feature type="transmembrane region" description="Helical" evidence="8">
    <location>
        <begin position="465"/>
        <end position="486"/>
    </location>
</feature>
<feature type="transmembrane region" description="Helical" evidence="8">
    <location>
        <begin position="54"/>
        <end position="75"/>
    </location>
</feature>
<evidence type="ECO:0000256" key="5">
    <source>
        <dbReference type="ARBA" id="ARBA00022989"/>
    </source>
</evidence>
<feature type="transmembrane region" description="Helical" evidence="8">
    <location>
        <begin position="250"/>
        <end position="274"/>
    </location>
</feature>
<dbReference type="PROSITE" id="PS00218">
    <property type="entry name" value="AMINO_ACID_PERMEASE_1"/>
    <property type="match status" value="1"/>
</dbReference>
<feature type="transmembrane region" description="Helical" evidence="8">
    <location>
        <begin position="290"/>
        <end position="309"/>
    </location>
</feature>
<dbReference type="AlphaFoldDB" id="A0A5C5G6H9"/>
<dbReference type="STRING" id="5288.A0A5C5G6H9"/>
<comment type="caution">
    <text evidence="10">The sequence shown here is derived from an EMBL/GenBank/DDBJ whole genome shotgun (WGS) entry which is preliminary data.</text>
</comment>
<keyword evidence="2" id="KW-0813">Transport</keyword>
<name>A0A5C5G6H9_9BASI</name>
<keyword evidence="6 8" id="KW-0472">Membrane</keyword>
<sequence length="560" mass="59840">MSTSSRAPTIVERTPSGRSAAKDVEKQEVTAGPAAVGAVGQGQHLKRNMSSRHVAMISIGGAIGTGLFLGTATALERGGPLGLFLGYSIMGTIVYSVMVALGEMASALPVPGGQVTLAARFVNGPLGFTVGWWNAYDYLLALPAELSASAVLISYWDKSTNPAVWITVTGVGAVAINMAGSRITDPRFRWRQFWFCLIKVITIIGLVILGIILTAGGGPSGQVIGGRYCRHDPGPFVNLLDIPGALGQFLGFWTVLTQAAFSYIGSEIVALAAAETKNPQRAVPSAIRKVWIRLLLFYVSSVIVIGLLVPSNDPRLNLSTGDAASSPFVIAIQDAGISALPSVINAAILTSAWSAASSDMYTASRTLYGLALQGNAPRILARTTSWGVPWGGVVVGSAFALLAYMAAGAGQAGEVFGWFVNMTSIAGLLVWLSILITYVRFHRGAKLQGIDRRALPYFAPCQPYLSYYGLFMIVVILFFAKFTVFIDGQWDTADFVTTYLPIILFPICYVGVYCHKRWGLRPLAELDFVSGSRVVEDGLDEEADAGRPKSWWARAMDAVF</sequence>
<keyword evidence="5 8" id="KW-1133">Transmembrane helix</keyword>
<dbReference type="FunFam" id="1.20.1740.10:FF:000006">
    <property type="entry name" value="General amino acid permease"/>
    <property type="match status" value="1"/>
</dbReference>
<gene>
    <name evidence="10" type="ORF">DMC30DRAFT_346513</name>
</gene>
<proteinExistence type="predicted"/>
<dbReference type="Pfam" id="PF00324">
    <property type="entry name" value="AA_permease"/>
    <property type="match status" value="1"/>
</dbReference>
<feature type="transmembrane region" description="Helical" evidence="8">
    <location>
        <begin position="415"/>
        <end position="439"/>
    </location>
</feature>
<protein>
    <submittedName>
        <fullName evidence="10">Amino acid permease</fullName>
    </submittedName>
</protein>
<dbReference type="InterPro" id="IPR004841">
    <property type="entry name" value="AA-permease/SLC12A_dom"/>
</dbReference>
<dbReference type="InterPro" id="IPR050524">
    <property type="entry name" value="APC_YAT"/>
</dbReference>
<dbReference type="GO" id="GO:0016020">
    <property type="term" value="C:membrane"/>
    <property type="evidence" value="ECO:0007669"/>
    <property type="project" value="UniProtKB-SubCell"/>
</dbReference>
<evidence type="ECO:0000256" key="7">
    <source>
        <dbReference type="SAM" id="MobiDB-lite"/>
    </source>
</evidence>
<evidence type="ECO:0000256" key="4">
    <source>
        <dbReference type="ARBA" id="ARBA00022970"/>
    </source>
</evidence>
<dbReference type="EMBL" id="SOZI01000006">
    <property type="protein sequence ID" value="TNY24002.1"/>
    <property type="molecule type" value="Genomic_DNA"/>
</dbReference>
<feature type="transmembrane region" description="Helical" evidence="8">
    <location>
        <begin position="329"/>
        <end position="356"/>
    </location>
</feature>
<evidence type="ECO:0000259" key="9">
    <source>
        <dbReference type="Pfam" id="PF00324"/>
    </source>
</evidence>
<feature type="domain" description="Amino acid permease/ SLC12A" evidence="9">
    <location>
        <begin position="53"/>
        <end position="520"/>
    </location>
</feature>
<evidence type="ECO:0000313" key="10">
    <source>
        <dbReference type="EMBL" id="TNY24002.1"/>
    </source>
</evidence>
<comment type="subcellular location">
    <subcellularLocation>
        <location evidence="1">Membrane</location>
        <topology evidence="1">Multi-pass membrane protein</topology>
    </subcellularLocation>
</comment>
<keyword evidence="4" id="KW-0029">Amino-acid transport</keyword>
<feature type="region of interest" description="Disordered" evidence="7">
    <location>
        <begin position="1"/>
        <end position="25"/>
    </location>
</feature>
<evidence type="ECO:0000256" key="1">
    <source>
        <dbReference type="ARBA" id="ARBA00004141"/>
    </source>
</evidence>
<reference evidence="10 11" key="1">
    <citation type="submission" date="2019-03" db="EMBL/GenBank/DDBJ databases">
        <title>Rhodosporidium diobovatum UCD-FST 08-225 genome sequencing, assembly, and annotation.</title>
        <authorList>
            <person name="Fakankun I.U."/>
            <person name="Fristensky B."/>
            <person name="Levin D.B."/>
        </authorList>
    </citation>
    <scope>NUCLEOTIDE SEQUENCE [LARGE SCALE GENOMIC DNA]</scope>
    <source>
        <strain evidence="10 11">UCD-FST 08-225</strain>
    </source>
</reference>
<keyword evidence="11" id="KW-1185">Reference proteome</keyword>
<evidence type="ECO:0000256" key="3">
    <source>
        <dbReference type="ARBA" id="ARBA00022692"/>
    </source>
</evidence>
<evidence type="ECO:0000256" key="6">
    <source>
        <dbReference type="ARBA" id="ARBA00023136"/>
    </source>
</evidence>
<dbReference type="InterPro" id="IPR004840">
    <property type="entry name" value="Amino_acid_permease_CS"/>
</dbReference>
<feature type="transmembrane region" description="Helical" evidence="8">
    <location>
        <begin position="81"/>
        <end position="101"/>
    </location>
</feature>
<dbReference type="OrthoDB" id="10062876at2759"/>
<feature type="transmembrane region" description="Helical" evidence="8">
    <location>
        <begin position="388"/>
        <end position="409"/>
    </location>
</feature>
<dbReference type="PANTHER" id="PTHR43341">
    <property type="entry name" value="AMINO ACID PERMEASE"/>
    <property type="match status" value="1"/>
</dbReference>
<evidence type="ECO:0000256" key="8">
    <source>
        <dbReference type="SAM" id="Phobius"/>
    </source>
</evidence>
<dbReference type="PIRSF" id="PIRSF006060">
    <property type="entry name" value="AA_transporter"/>
    <property type="match status" value="1"/>
</dbReference>
<organism evidence="10 11">
    <name type="scientific">Rhodotorula diobovata</name>
    <dbReference type="NCBI Taxonomy" id="5288"/>
    <lineage>
        <taxon>Eukaryota</taxon>
        <taxon>Fungi</taxon>
        <taxon>Dikarya</taxon>
        <taxon>Basidiomycota</taxon>
        <taxon>Pucciniomycotina</taxon>
        <taxon>Microbotryomycetes</taxon>
        <taxon>Sporidiobolales</taxon>
        <taxon>Sporidiobolaceae</taxon>
        <taxon>Rhodotorula</taxon>
    </lineage>
</organism>
<dbReference type="Proteomes" id="UP000311382">
    <property type="component" value="Unassembled WGS sequence"/>
</dbReference>
<dbReference type="GO" id="GO:0015171">
    <property type="term" value="F:amino acid transmembrane transporter activity"/>
    <property type="evidence" value="ECO:0007669"/>
    <property type="project" value="TreeGrafter"/>
</dbReference>
<dbReference type="PANTHER" id="PTHR43341:SF20">
    <property type="entry name" value="AAT FAMILY AMINO ACID TRANSPORTER"/>
    <property type="match status" value="1"/>
</dbReference>